<feature type="region of interest" description="Disordered" evidence="1">
    <location>
        <begin position="1"/>
        <end position="456"/>
    </location>
</feature>
<comment type="caution">
    <text evidence="3">The sequence shown here is derived from an EMBL/GenBank/DDBJ whole genome shotgun (WGS) entry which is preliminary data.</text>
</comment>
<dbReference type="AlphaFoldDB" id="A0AAW0GD06"/>
<feature type="compositionally biased region" description="Polar residues" evidence="1">
    <location>
        <begin position="123"/>
        <end position="134"/>
    </location>
</feature>
<feature type="compositionally biased region" description="Low complexity" evidence="1">
    <location>
        <begin position="310"/>
        <end position="398"/>
    </location>
</feature>
<evidence type="ECO:0000313" key="4">
    <source>
        <dbReference type="Proteomes" id="UP001385951"/>
    </source>
</evidence>
<feature type="compositionally biased region" description="Basic and acidic residues" evidence="1">
    <location>
        <begin position="186"/>
        <end position="198"/>
    </location>
</feature>
<feature type="domain" description="DUF6532" evidence="2">
    <location>
        <begin position="522"/>
        <end position="703"/>
    </location>
</feature>
<evidence type="ECO:0000259" key="2">
    <source>
        <dbReference type="Pfam" id="PF20149"/>
    </source>
</evidence>
<proteinExistence type="predicted"/>
<dbReference type="Proteomes" id="UP001385951">
    <property type="component" value="Unassembled WGS sequence"/>
</dbReference>
<feature type="region of interest" description="Disordered" evidence="1">
    <location>
        <begin position="746"/>
        <end position="772"/>
    </location>
</feature>
<feature type="compositionally biased region" description="Basic and acidic residues" evidence="1">
    <location>
        <begin position="141"/>
        <end position="153"/>
    </location>
</feature>
<organism evidence="3 4">
    <name type="scientific">Cerrena zonata</name>
    <dbReference type="NCBI Taxonomy" id="2478898"/>
    <lineage>
        <taxon>Eukaryota</taxon>
        <taxon>Fungi</taxon>
        <taxon>Dikarya</taxon>
        <taxon>Basidiomycota</taxon>
        <taxon>Agaricomycotina</taxon>
        <taxon>Agaricomycetes</taxon>
        <taxon>Polyporales</taxon>
        <taxon>Cerrenaceae</taxon>
        <taxon>Cerrena</taxon>
    </lineage>
</organism>
<dbReference type="Pfam" id="PF20149">
    <property type="entry name" value="DUF6532"/>
    <property type="match status" value="1"/>
</dbReference>
<keyword evidence="4" id="KW-1185">Reference proteome</keyword>
<evidence type="ECO:0000313" key="3">
    <source>
        <dbReference type="EMBL" id="KAK7689549.1"/>
    </source>
</evidence>
<protein>
    <recommendedName>
        <fullName evidence="2">DUF6532 domain-containing protein</fullName>
    </recommendedName>
</protein>
<dbReference type="InterPro" id="IPR045341">
    <property type="entry name" value="DUF6532"/>
</dbReference>
<feature type="compositionally biased region" description="Basic and acidic residues" evidence="1">
    <location>
        <begin position="241"/>
        <end position="253"/>
    </location>
</feature>
<dbReference type="EMBL" id="JASBNA010000008">
    <property type="protein sequence ID" value="KAK7689549.1"/>
    <property type="molecule type" value="Genomic_DNA"/>
</dbReference>
<feature type="compositionally biased region" description="Polar residues" evidence="1">
    <location>
        <begin position="80"/>
        <end position="102"/>
    </location>
</feature>
<name>A0AAW0GD06_9APHY</name>
<gene>
    <name evidence="3" type="ORF">QCA50_007341</name>
</gene>
<accession>A0AAW0GD06</accession>
<feature type="compositionally biased region" description="Acidic residues" evidence="1">
    <location>
        <begin position="754"/>
        <end position="772"/>
    </location>
</feature>
<feature type="compositionally biased region" description="Basic residues" evidence="1">
    <location>
        <begin position="415"/>
        <end position="430"/>
    </location>
</feature>
<reference evidence="3 4" key="1">
    <citation type="submission" date="2022-09" db="EMBL/GenBank/DDBJ databases">
        <authorList>
            <person name="Palmer J.M."/>
        </authorList>
    </citation>
    <scope>NUCLEOTIDE SEQUENCE [LARGE SCALE GENOMIC DNA]</scope>
    <source>
        <strain evidence="3 4">DSM 7382</strain>
    </source>
</reference>
<feature type="compositionally biased region" description="Acidic residues" evidence="1">
    <location>
        <begin position="154"/>
        <end position="185"/>
    </location>
</feature>
<sequence>MPAPQETAERSSKGGRNLNRKPGIRPILPRYDNDNDGGEGNNGNNGTNDHDDSLPASRAARTQHSQTPPLPQLNPLNLKAQDSSPVPNHSTQPPTHQEASRTSQDHDIPGERPASNAPLSVAGQRSSPQPSNSRHAAGNSKEAERKDVRKSIQEDSDDYGDEVDDEDMEDMEGVGEDEVDIDEENDRVTIDMMRDERPVFPSSEAPMGEGIDDDDVDVDAAPPPPNRTHVPSGNFAAIADDTIRVFSDDDTPPRSKPKKHVLFVSDEDEDDIPQPSKNKGKGRATVEVSIYSPRTPKPKPSAMSRSKPTAPSKLGPPKASKPKPSAPSSLQPVASSNPSKPIASSSSKPAASSSSKPATSSSNPPKPTTSSKPTASSSRSAPTKRSSRPPKTTKPSSESELELDSPPSTPEKTVKKTVKKSKSSKTRIQKRREERAAISDDSDVEMPSDTNSDNYLETDLQWPRSIKLRVSKHGHININNQRATVRRALKWANWQVIYDAFMANAFVDFPHKIAYFCTLAEQSVDECWVDSDDEESRSLLARVKRDDSYFVLFKSAENRLIGIRGKIKKHLQPTVATAYCLGDTNCSRLVRQLRKGKRFLYPGSSPAEIDNTLIYQHPCIIQSISSVFFTGPKSFVSSNYHDFKVKRGRRKFSLEVTEPMVALVGTIIEIILSDWETGVHDPKPLNSATANLIYKGHAELLKSIRSDNSQGYYHMMAQIFHQASNGQVYQIAAAAVAECREVLNINNMPQDSGTSEEEEEEEEVEKMEEVED</sequence>
<evidence type="ECO:0000256" key="1">
    <source>
        <dbReference type="SAM" id="MobiDB-lite"/>
    </source>
</evidence>